<evidence type="ECO:0000313" key="2">
    <source>
        <dbReference type="EMBL" id="ABD94627.1"/>
    </source>
</evidence>
<reference evidence="3" key="2">
    <citation type="submission" date="2023-06" db="EMBL/GenBank/DDBJ databases">
        <authorList>
            <consortium name="Clinical and Environmental Microbiology Branch: Whole genome sequencing antimicrobial resistance pathogens in the healthcare setting"/>
        </authorList>
    </citation>
    <scope>NUCLEOTIDE SEQUENCE</scope>
    <source>
        <strain evidence="3">2021CK-01020</strain>
    </source>
</reference>
<dbReference type="EMBL" id="CP136986">
    <property type="protein sequence ID" value="WOS75990.1"/>
    <property type="molecule type" value="Genomic_DNA"/>
</dbReference>
<evidence type="ECO:0008006" key="4">
    <source>
        <dbReference type="Google" id="ProtNLM"/>
    </source>
</evidence>
<reference evidence="2" key="1">
    <citation type="journal article" date="2006" name="J. Bacteriol.">
        <title>Acquisition and evolution of the exoU locus in Pseudomonas aeruginosa.</title>
        <authorList>
            <person name="Kulasekara B.R."/>
            <person name="Kulasekara H.D."/>
            <person name="Wolfgang M.C."/>
            <person name="Stevens L."/>
            <person name="Frank D.W."/>
            <person name="Lory S."/>
        </authorList>
    </citation>
    <scope>NUCLEOTIDE SEQUENCE</scope>
    <source>
        <strain evidence="2">6077</strain>
    </source>
</reference>
<keyword evidence="1" id="KW-1133">Transmembrane helix</keyword>
<dbReference type="EMBL" id="DQ437742">
    <property type="protein sequence ID" value="ABD94627.1"/>
    <property type="molecule type" value="Genomic_DNA"/>
</dbReference>
<protein>
    <recommendedName>
        <fullName evidence="4">Transmembrane protein</fullName>
    </recommendedName>
</protein>
<dbReference type="RefSeq" id="WP_023098796.1">
    <property type="nucleotide sequence ID" value="NZ_AP014622.1"/>
</dbReference>
<organism evidence="2">
    <name type="scientific">Pseudomonas aeruginosa</name>
    <dbReference type="NCBI Taxonomy" id="287"/>
    <lineage>
        <taxon>Bacteria</taxon>
        <taxon>Pseudomonadati</taxon>
        <taxon>Pseudomonadota</taxon>
        <taxon>Gammaproteobacteria</taxon>
        <taxon>Pseudomonadales</taxon>
        <taxon>Pseudomonadaceae</taxon>
        <taxon>Pseudomonas</taxon>
    </lineage>
</organism>
<feature type="transmembrane region" description="Helical" evidence="1">
    <location>
        <begin position="12"/>
        <end position="36"/>
    </location>
</feature>
<sequence length="117" mass="13325">MTEPLSTRKLLGQLLVGVLIVIGLAVVGTLLSLFALNHFGGIQGLEAWRQSNYWSLFAWRALLYCALAIAWFRLKLKQRKELSAHERQRIRRIEILVLLLVLLIEFSKAYFRTGGAS</sequence>
<name>Q1W543_PSEAI</name>
<accession>Q1W543</accession>
<gene>
    <name evidence="2" type="ORF">EXA18</name>
    <name evidence="3" type="ORF">L4V69_26255</name>
</gene>
<dbReference type="AlphaFoldDB" id="Q1W543"/>
<feature type="transmembrane region" description="Helical" evidence="1">
    <location>
        <begin position="56"/>
        <end position="74"/>
    </location>
</feature>
<keyword evidence="1" id="KW-0472">Membrane</keyword>
<dbReference type="Proteomes" id="UP001297540">
    <property type="component" value="Chromosome"/>
</dbReference>
<reference evidence="3" key="3">
    <citation type="submission" date="2023-10" db="EMBL/GenBank/DDBJ databases">
        <title>Pathogen: clinical or host-associated sample.</title>
        <authorList>
            <person name="Hergert J."/>
            <person name="Casey R."/>
            <person name="Wagner J."/>
            <person name="Young E.L."/>
            <person name="Oakeson K.F."/>
        </authorList>
    </citation>
    <scope>NUCLEOTIDE SEQUENCE</scope>
    <source>
        <strain evidence="3">2021CK-01020</strain>
    </source>
</reference>
<feature type="transmembrane region" description="Helical" evidence="1">
    <location>
        <begin position="95"/>
        <end position="111"/>
    </location>
</feature>
<keyword evidence="1" id="KW-0812">Transmembrane</keyword>
<evidence type="ECO:0000256" key="1">
    <source>
        <dbReference type="SAM" id="Phobius"/>
    </source>
</evidence>
<evidence type="ECO:0000313" key="3">
    <source>
        <dbReference type="EMBL" id="WOS75990.1"/>
    </source>
</evidence>
<proteinExistence type="predicted"/>